<evidence type="ECO:0000259" key="1">
    <source>
        <dbReference type="Pfam" id="PF03551"/>
    </source>
</evidence>
<protein>
    <submittedName>
        <fullName evidence="3">PadR family transcriptional regulator</fullName>
    </submittedName>
</protein>
<proteinExistence type="predicted"/>
<reference evidence="3 4" key="1">
    <citation type="submission" date="2023-08" db="EMBL/GenBank/DDBJ databases">
        <title>Microbacterium sp. nov., isolated from a waste landfill.</title>
        <authorList>
            <person name="Wen W."/>
        </authorList>
    </citation>
    <scope>NUCLEOTIDE SEQUENCE [LARGE SCALE GENOMIC DNA]</scope>
    <source>
        <strain evidence="3 4">ASV81</strain>
    </source>
</reference>
<evidence type="ECO:0000259" key="2">
    <source>
        <dbReference type="Pfam" id="PF10400"/>
    </source>
</evidence>
<dbReference type="EMBL" id="JAVFCB010000003">
    <property type="protein sequence ID" value="MDQ4213671.1"/>
    <property type="molecule type" value="Genomic_DNA"/>
</dbReference>
<dbReference type="RefSeq" id="WP_308488609.1">
    <property type="nucleotide sequence ID" value="NZ_JAVFCB010000003.1"/>
</dbReference>
<dbReference type="Proteomes" id="UP001230289">
    <property type="component" value="Unassembled WGS sequence"/>
</dbReference>
<dbReference type="SUPFAM" id="SSF46785">
    <property type="entry name" value="Winged helix' DNA-binding domain"/>
    <property type="match status" value="1"/>
</dbReference>
<gene>
    <name evidence="3" type="ORF">RBR11_07045</name>
</gene>
<organism evidence="3 4">
    <name type="scientific">Microbacterium capsulatum</name>
    <dbReference type="NCBI Taxonomy" id="3041921"/>
    <lineage>
        <taxon>Bacteria</taxon>
        <taxon>Bacillati</taxon>
        <taxon>Actinomycetota</taxon>
        <taxon>Actinomycetes</taxon>
        <taxon>Micrococcales</taxon>
        <taxon>Microbacteriaceae</taxon>
        <taxon>Microbacterium</taxon>
    </lineage>
</organism>
<dbReference type="Gene3D" id="1.10.10.10">
    <property type="entry name" value="Winged helix-like DNA-binding domain superfamily/Winged helix DNA-binding domain"/>
    <property type="match status" value="1"/>
</dbReference>
<dbReference type="Pfam" id="PF03551">
    <property type="entry name" value="PadR"/>
    <property type="match status" value="1"/>
</dbReference>
<dbReference type="PANTHER" id="PTHR43252:SF2">
    <property type="entry name" value="TRANSCRIPTION REGULATOR, PADR-LIKE FAMILY"/>
    <property type="match status" value="1"/>
</dbReference>
<sequence>MPDHPAAPGAVADLEGMPATSWAVLGILSFGEQLSGYDIKRWAEQSLAFFYWAPSQSQIYTELRRLEDLGLVVSRVEQTHEAKSRRLYEITPRGREGMRHWADRMDPDPVVLKHPILLRVWAAHNGDVARLLGVLDAHREELLARAERAERHQQNAVDVPGWAFSALALEWSVRSLRDEAAQIEWLREQLERGGFA</sequence>
<evidence type="ECO:0000313" key="3">
    <source>
        <dbReference type="EMBL" id="MDQ4213671.1"/>
    </source>
</evidence>
<name>A0ABU0XEX8_9MICO</name>
<dbReference type="PANTHER" id="PTHR43252">
    <property type="entry name" value="TRANSCRIPTIONAL REGULATOR YQJI"/>
    <property type="match status" value="1"/>
</dbReference>
<dbReference type="InterPro" id="IPR036390">
    <property type="entry name" value="WH_DNA-bd_sf"/>
</dbReference>
<dbReference type="InterPro" id="IPR005149">
    <property type="entry name" value="Tscrpt_reg_PadR_N"/>
</dbReference>
<accession>A0ABU0XEX8</accession>
<keyword evidence="4" id="KW-1185">Reference proteome</keyword>
<dbReference type="Pfam" id="PF10400">
    <property type="entry name" value="Vir_act_alpha_C"/>
    <property type="match status" value="1"/>
</dbReference>
<feature type="domain" description="Transcription regulator PadR C-terminal" evidence="2">
    <location>
        <begin position="113"/>
        <end position="191"/>
    </location>
</feature>
<dbReference type="InterPro" id="IPR036388">
    <property type="entry name" value="WH-like_DNA-bd_sf"/>
</dbReference>
<evidence type="ECO:0000313" key="4">
    <source>
        <dbReference type="Proteomes" id="UP001230289"/>
    </source>
</evidence>
<feature type="domain" description="Transcription regulator PadR N-terminal" evidence="1">
    <location>
        <begin position="24"/>
        <end position="98"/>
    </location>
</feature>
<comment type="caution">
    <text evidence="3">The sequence shown here is derived from an EMBL/GenBank/DDBJ whole genome shotgun (WGS) entry which is preliminary data.</text>
</comment>
<dbReference type="InterPro" id="IPR018309">
    <property type="entry name" value="Tscrpt_reg_PadR_C"/>
</dbReference>